<dbReference type="PANTHER" id="PTHR48043:SF145">
    <property type="entry name" value="FI06409P-RELATED"/>
    <property type="match status" value="1"/>
</dbReference>
<dbReference type="CDD" id="cd03784">
    <property type="entry name" value="GT1_Gtf-like"/>
    <property type="match status" value="1"/>
</dbReference>
<accession>A0A4Q2UPJ3</accession>
<dbReference type="PANTHER" id="PTHR48043">
    <property type="entry name" value="EG:EG0003.4 PROTEIN-RELATED"/>
    <property type="match status" value="1"/>
</dbReference>
<keyword evidence="2 3" id="KW-0808">Transferase</keyword>
<proteinExistence type="predicted"/>
<dbReference type="EMBL" id="SBLB01000003">
    <property type="protein sequence ID" value="RYC69721.1"/>
    <property type="molecule type" value="Genomic_DNA"/>
</dbReference>
<name>A0A4Q2UPJ3_9BACT</name>
<reference evidence="3 4" key="1">
    <citation type="submission" date="2019-01" db="EMBL/GenBank/DDBJ databases">
        <title>Spirosoma flava sp. nov., a propanil-degrading bacterium isolated from herbicide-contaminated soil.</title>
        <authorList>
            <person name="Zhang L."/>
            <person name="Jiang J.-D."/>
        </authorList>
    </citation>
    <scope>NUCLEOTIDE SEQUENCE [LARGE SCALE GENOMIC DNA]</scope>
    <source>
        <strain evidence="3 4">TY50</strain>
    </source>
</reference>
<keyword evidence="4" id="KW-1185">Reference proteome</keyword>
<dbReference type="Pfam" id="PF00201">
    <property type="entry name" value="UDPGT"/>
    <property type="match status" value="1"/>
</dbReference>
<organism evidence="3 4">
    <name type="scientific">Spirosoma sordidisoli</name>
    <dbReference type="NCBI Taxonomy" id="2502893"/>
    <lineage>
        <taxon>Bacteria</taxon>
        <taxon>Pseudomonadati</taxon>
        <taxon>Bacteroidota</taxon>
        <taxon>Cytophagia</taxon>
        <taxon>Cytophagales</taxon>
        <taxon>Cytophagaceae</taxon>
        <taxon>Spirosoma</taxon>
    </lineage>
</organism>
<comment type="caution">
    <text evidence="3">The sequence shown here is derived from an EMBL/GenBank/DDBJ whole genome shotgun (WGS) entry which is preliminary data.</text>
</comment>
<evidence type="ECO:0000256" key="1">
    <source>
        <dbReference type="ARBA" id="ARBA00022676"/>
    </source>
</evidence>
<dbReference type="SUPFAM" id="SSF53756">
    <property type="entry name" value="UDP-Glycosyltransferase/glycogen phosphorylase"/>
    <property type="match status" value="1"/>
</dbReference>
<dbReference type="Proteomes" id="UP000290407">
    <property type="component" value="Unassembled WGS sequence"/>
</dbReference>
<dbReference type="AlphaFoldDB" id="A0A4Q2UPJ3"/>
<dbReference type="Gene3D" id="3.40.50.2000">
    <property type="entry name" value="Glycogen Phosphorylase B"/>
    <property type="match status" value="2"/>
</dbReference>
<evidence type="ECO:0000256" key="2">
    <source>
        <dbReference type="ARBA" id="ARBA00022679"/>
    </source>
</evidence>
<gene>
    <name evidence="3" type="ORF">EQG79_14085</name>
</gene>
<dbReference type="RefSeq" id="WP_129602013.1">
    <property type="nucleotide sequence ID" value="NZ_SBLB01000003.1"/>
</dbReference>
<evidence type="ECO:0000313" key="4">
    <source>
        <dbReference type="Proteomes" id="UP000290407"/>
    </source>
</evidence>
<dbReference type="InterPro" id="IPR002213">
    <property type="entry name" value="UDP_glucos_trans"/>
</dbReference>
<dbReference type="InterPro" id="IPR050271">
    <property type="entry name" value="UDP-glycosyltransferase"/>
</dbReference>
<keyword evidence="1" id="KW-0328">Glycosyltransferase</keyword>
<sequence>MKKALFLMLPTPSHYTPCFGLANDLRDRGFTIVFGGTPSVADLVVRNGFDFVPFTYMPTYEVTTLTSFLGTFLKSATDPGFLRARYREFVQGIAAAHKLYKSQQPDVIYLDEHLNHYYAYFKSFTSSIYLINTKLSTRRAAHVPPLNSGYVASGGWGSSWYCKYLWIRQFLTKTIRQTVNAVAFAGRTDDYFQHRLSKRLGVAVRSSRQSAMYCYDALPGVKTLILMDDTFEYPWIRHSADERVLHYWNQDAQPIDDTTKAILAQKRPNVPLIYCGIGTLAGNDAAQYTQFIHQLLKALGGLPTYQVVISTGRSLASDAFDPAAIPANIQVVSYLNQQALLPHCALMITHGGLNSIKECMAATVPMLGIDNPADIHKDTPGNIARIVYHKIGLRCQISDPASVIRLRVDQLLADDTFKTRISQLKATIDSQQQVRSPVQADLY</sequence>
<protein>
    <submittedName>
        <fullName evidence="3">Glycosyltransferase</fullName>
    </submittedName>
</protein>
<dbReference type="GO" id="GO:0008194">
    <property type="term" value="F:UDP-glycosyltransferase activity"/>
    <property type="evidence" value="ECO:0007669"/>
    <property type="project" value="InterPro"/>
</dbReference>
<evidence type="ECO:0000313" key="3">
    <source>
        <dbReference type="EMBL" id="RYC69721.1"/>
    </source>
</evidence>